<dbReference type="Proteomes" id="UP000192251">
    <property type="component" value="Chromosome"/>
</dbReference>
<organism evidence="6 7">
    <name type="scientific">Kitasatospora albolonga</name>
    <dbReference type="NCBI Taxonomy" id="68173"/>
    <lineage>
        <taxon>Bacteria</taxon>
        <taxon>Bacillati</taxon>
        <taxon>Actinomycetota</taxon>
        <taxon>Actinomycetes</taxon>
        <taxon>Kitasatosporales</taxon>
        <taxon>Streptomycetaceae</taxon>
        <taxon>Kitasatospora</taxon>
    </lineage>
</organism>
<keyword evidence="3" id="KW-0812">Transmembrane</keyword>
<evidence type="ECO:0000256" key="4">
    <source>
        <dbReference type="SAM" id="SignalP"/>
    </source>
</evidence>
<dbReference type="Pfam" id="PF20597">
    <property type="entry name" value="pAdhesive_15"/>
    <property type="match status" value="1"/>
</dbReference>
<evidence type="ECO:0000313" key="6">
    <source>
        <dbReference type="EMBL" id="ARF75196.1"/>
    </source>
</evidence>
<keyword evidence="4" id="KW-0732">Signal</keyword>
<dbReference type="KEGG" id="kab:B7C62_25325"/>
<keyword evidence="7" id="KW-1185">Reference proteome</keyword>
<dbReference type="PANTHER" id="PTHR13037">
    <property type="entry name" value="FORMIN"/>
    <property type="match status" value="1"/>
</dbReference>
<proteinExistence type="predicted"/>
<feature type="transmembrane region" description="Helical" evidence="3">
    <location>
        <begin position="525"/>
        <end position="544"/>
    </location>
</feature>
<dbReference type="EMBL" id="CP020563">
    <property type="protein sequence ID" value="ARF75196.1"/>
    <property type="molecule type" value="Genomic_DNA"/>
</dbReference>
<keyword evidence="1" id="KW-0945">Host-virus interaction</keyword>
<keyword evidence="3" id="KW-0472">Membrane</keyword>
<feature type="domain" description="Choice-of-anchor A" evidence="5">
    <location>
        <begin position="52"/>
        <end position="315"/>
    </location>
</feature>
<dbReference type="PRINTS" id="PR01217">
    <property type="entry name" value="PRICHEXTENSN"/>
</dbReference>
<accession>A0ABC8BXL2</accession>
<gene>
    <name evidence="6" type="ORF">B7C62_25325</name>
</gene>
<name>A0ABC8BXL2_9ACTN</name>
<protein>
    <submittedName>
        <fullName evidence="6">Peptidase</fullName>
    </submittedName>
</protein>
<dbReference type="AlphaFoldDB" id="A0ABC8BXL2"/>
<evidence type="ECO:0000256" key="1">
    <source>
        <dbReference type="ARBA" id="ARBA00022581"/>
    </source>
</evidence>
<dbReference type="NCBIfam" id="TIGR04215">
    <property type="entry name" value="choice_anch_A"/>
    <property type="match status" value="1"/>
</dbReference>
<evidence type="ECO:0000259" key="5">
    <source>
        <dbReference type="Pfam" id="PF20597"/>
    </source>
</evidence>
<feature type="signal peptide" evidence="4">
    <location>
        <begin position="1"/>
        <end position="17"/>
    </location>
</feature>
<dbReference type="PANTHER" id="PTHR13037:SF24">
    <property type="entry name" value="POLYCOMB PROTEIN PCL-RELATED"/>
    <property type="match status" value="1"/>
</dbReference>
<feature type="compositionally biased region" description="Pro residues" evidence="2">
    <location>
        <begin position="336"/>
        <end position="510"/>
    </location>
</feature>
<reference evidence="6 7" key="1">
    <citation type="submission" date="2017-04" db="EMBL/GenBank/DDBJ databases">
        <title>The complete genome sequence of Streptomyces albolongus YIM 101047, the producer of novel bafilomycins and novel odoriferous sesquiterpenoids.</title>
        <authorList>
            <person name="Yin M."/>
            <person name="Jiang Y."/>
        </authorList>
    </citation>
    <scope>NUCLEOTIDE SEQUENCE [LARGE SCALE GENOMIC DNA]</scope>
    <source>
        <strain evidence="6 7">YIM 101047</strain>
    </source>
</reference>
<feature type="region of interest" description="Disordered" evidence="2">
    <location>
        <begin position="316"/>
        <end position="523"/>
    </location>
</feature>
<dbReference type="InterPro" id="IPR026588">
    <property type="entry name" value="Choice_anch_A"/>
</dbReference>
<keyword evidence="3" id="KW-1133">Transmembrane helix</keyword>
<evidence type="ECO:0000256" key="2">
    <source>
        <dbReference type="SAM" id="MobiDB-lite"/>
    </source>
</evidence>
<evidence type="ECO:0000256" key="3">
    <source>
        <dbReference type="SAM" id="Phobius"/>
    </source>
</evidence>
<evidence type="ECO:0000313" key="7">
    <source>
        <dbReference type="Proteomes" id="UP000192251"/>
    </source>
</evidence>
<sequence>MATAAAMVGMLAPAAAADPLPGGLGPCLGSECPSVWNDPNNGPVAGYDENINIYVGGDFLVREAAAEAEGKIVTLGRFDMDKRDGVSQIYNIGIVGVGSRVPPPNGSDYLSVGGTVSIADGERLIAEEGSNSGQVAHAGALTGTVNPTTAPRLDPDAVTPFTGLRPQLTEASQCYAYDGDEHRTATGTWERVGDTFTFTGDGSSAIQIFDVDADLTTAGGGNVGFTFNGIPAGATVLVNVYGDARTVATFMGTLPNAGLRERLLWNFPDATDLTLSGPAQFQGSVLVGQPTSTTTLSMSGTNGRFYTAGSLTHTSGASGGQEIHAYPFDGDLPTCGPDPTPTPTDPTPTPTDPTPTPTDPTPTPTDPTPTPTDPTPTPTDPTPTPTDPTPTPTDPTPTPTDPTPTPTDPTPTPTDPTPTPTDPTPTPTDPTPTPTDPTPTPTDPTPTPTDPTPTPTDPTPTPTDPTPTPTDPTPTPTDPTPTPTDPTPTPTEPTPGPTDTPTWKPTPSPSHPGQLPDTGSRGGEWIIGSIAAALVAAGGTVLVATRRARRRTY</sequence>
<feature type="chain" id="PRO_5044753155" evidence="4">
    <location>
        <begin position="18"/>
        <end position="553"/>
    </location>
</feature>